<dbReference type="Proteomes" id="UP001515500">
    <property type="component" value="Unplaced"/>
</dbReference>
<evidence type="ECO:0000256" key="1">
    <source>
        <dbReference type="SAM" id="MobiDB-lite"/>
    </source>
</evidence>
<reference evidence="4" key="1">
    <citation type="submission" date="2025-08" db="UniProtKB">
        <authorList>
            <consortium name="RefSeq"/>
        </authorList>
    </citation>
    <scope>IDENTIFICATION</scope>
</reference>
<proteinExistence type="predicted"/>
<feature type="compositionally biased region" description="Polar residues" evidence="1">
    <location>
        <begin position="241"/>
        <end position="252"/>
    </location>
</feature>
<dbReference type="Pfam" id="PF03732">
    <property type="entry name" value="Retrotrans_gag"/>
    <property type="match status" value="1"/>
</dbReference>
<feature type="region of interest" description="Disordered" evidence="1">
    <location>
        <begin position="236"/>
        <end position="255"/>
    </location>
</feature>
<evidence type="ECO:0000313" key="3">
    <source>
        <dbReference type="Proteomes" id="UP001515500"/>
    </source>
</evidence>
<dbReference type="GeneID" id="120257043"/>
<organism evidence="3 4">
    <name type="scientific">Dioscorea cayennensis subsp. rotundata</name>
    <name type="common">White Guinea yam</name>
    <name type="synonym">Dioscorea rotundata</name>
    <dbReference type="NCBI Taxonomy" id="55577"/>
    <lineage>
        <taxon>Eukaryota</taxon>
        <taxon>Viridiplantae</taxon>
        <taxon>Streptophyta</taxon>
        <taxon>Embryophyta</taxon>
        <taxon>Tracheophyta</taxon>
        <taxon>Spermatophyta</taxon>
        <taxon>Magnoliopsida</taxon>
        <taxon>Liliopsida</taxon>
        <taxon>Dioscoreales</taxon>
        <taxon>Dioscoreaceae</taxon>
        <taxon>Dioscorea</taxon>
    </lineage>
</organism>
<feature type="compositionally biased region" description="Basic and acidic residues" evidence="1">
    <location>
        <begin position="318"/>
        <end position="339"/>
    </location>
</feature>
<dbReference type="InterPro" id="IPR005162">
    <property type="entry name" value="Retrotrans_gag_dom"/>
</dbReference>
<dbReference type="RefSeq" id="XP_039120620.1">
    <property type="nucleotide sequence ID" value="XM_039264686.1"/>
</dbReference>
<dbReference type="AlphaFoldDB" id="A0AB40B028"/>
<evidence type="ECO:0000313" key="4">
    <source>
        <dbReference type="RefSeq" id="XP_039120620.1"/>
    </source>
</evidence>
<sequence length="339" mass="37687">MVEKFLGRYIPPSKAAKLRQEISTFKQGESETLFEAYERFKDLLRRCPHHSFASWMRVQIIYNALNYATCQLIDAAVGGSLSNKYPDEVEQLLESMASNDSPWASRGAPQKGAGIYEFSANDALAAKVDVLSRKLDLLMGSSSKSESVMSCSTCRGGHEVAHYPIAIYSVAPIENVDYIVGQRPQGNFITSSMENQLSKVNAQLTQHAGQFNEIGSILRNLQASVQSLEHQVGQLAKATSERPSVSLPSNTEENPREHLKAIALRSGKQIETRVGADPSVKETREVLSLNPLDEYLRDIENEDQEEPHSPLPSPNLKNPKEKVMSPGYDQREPVDIGWR</sequence>
<dbReference type="PANTHER" id="PTHR33223">
    <property type="entry name" value="CCHC-TYPE DOMAIN-CONTAINING PROTEIN"/>
    <property type="match status" value="1"/>
</dbReference>
<keyword evidence="3" id="KW-1185">Reference proteome</keyword>
<accession>A0AB40B028</accession>
<protein>
    <submittedName>
        <fullName evidence="4">Uncharacterized protein LOC120257043</fullName>
    </submittedName>
</protein>
<dbReference type="PANTHER" id="PTHR33223:SF11">
    <property type="entry name" value="ELEMENT PROTEIN, PUTATIVE-RELATED"/>
    <property type="match status" value="1"/>
</dbReference>
<gene>
    <name evidence="4" type="primary">LOC120257043</name>
</gene>
<feature type="domain" description="Retrotransposon gag" evidence="2">
    <location>
        <begin position="2"/>
        <end position="66"/>
    </location>
</feature>
<evidence type="ECO:0000259" key="2">
    <source>
        <dbReference type="Pfam" id="PF03732"/>
    </source>
</evidence>
<feature type="region of interest" description="Disordered" evidence="1">
    <location>
        <begin position="292"/>
        <end position="339"/>
    </location>
</feature>
<name>A0AB40B028_DIOCR</name>